<keyword evidence="5 10" id="KW-0732">Signal</keyword>
<comment type="similarity">
    <text evidence="1 10">Belongs to the alphaproteobacteria porin family.</text>
</comment>
<dbReference type="GO" id="GO:0046930">
    <property type="term" value="C:pore complex"/>
    <property type="evidence" value="ECO:0007669"/>
    <property type="project" value="UniProtKB-KW"/>
</dbReference>
<accession>A0A5P6NZD3</accession>
<proteinExistence type="inferred from homology"/>
<comment type="subcellular location">
    <subcellularLocation>
        <location evidence="10">Cell outer membrane</location>
        <topology evidence="10">Multi-pass membrane protein</topology>
    </subcellularLocation>
</comment>
<sequence length="180" mass="18935">MSIISSNHRSSNRRAAHTVAAAVTIGFAAVIAAPSHAAPVEYVRVCSLYGAGFFYIPGTDTCSNANQIQTNQFDIARAQTRASTGTAMAASLVAPWLPTGTNYAVSTHWATYDGQHAAGFSGLVRVSGNFVFSGGFSLGLDKGSLTSLTNRTQTEYGTAIPAQSWSDVRGLGRAGFMYAW</sequence>
<reference evidence="12" key="1">
    <citation type="submission" date="2019-10" db="EMBL/GenBank/DDBJ databases">
        <title>Complete Genome Sequence of Bradyrhizobium betae type strain PL7HG1T.</title>
        <authorList>
            <person name="Bromfield E.S.P."/>
            <person name="Cloutier S."/>
        </authorList>
    </citation>
    <scope>NUCLEOTIDE SEQUENCE [LARGE SCALE GENOMIC DNA]</scope>
    <source>
        <strain evidence="12">PL7HG1</strain>
    </source>
</reference>
<keyword evidence="9 10" id="KW-0998">Cell outer membrane</keyword>
<evidence type="ECO:0000256" key="2">
    <source>
        <dbReference type="ARBA" id="ARBA00022448"/>
    </source>
</evidence>
<keyword evidence="3 10" id="KW-1134">Transmembrane beta strand</keyword>
<dbReference type="InterPro" id="IPR003684">
    <property type="entry name" value="Porin_alphabac"/>
</dbReference>
<keyword evidence="4 10" id="KW-0812">Transmembrane</keyword>
<keyword evidence="6 10" id="KW-0406">Ion transport</keyword>
<evidence type="ECO:0000256" key="8">
    <source>
        <dbReference type="ARBA" id="ARBA00023136"/>
    </source>
</evidence>
<protein>
    <recommendedName>
        <fullName evidence="10">Porin</fullName>
    </recommendedName>
</protein>
<dbReference type="Gene3D" id="3.30.1300.30">
    <property type="entry name" value="GSPII I/J protein-like"/>
    <property type="match status" value="1"/>
</dbReference>
<comment type="domain">
    <text evidence="10">Consists of 16-stranded beta-barrel sheets, with large surface-exposed loops, that form a transmembrane pore at the center of each barrel. The pore is partially ocluded by a peptide loop that folds into the pore lumen.</text>
</comment>
<dbReference type="AlphaFoldDB" id="A0A5P6NZD3"/>
<feature type="signal peptide" evidence="10">
    <location>
        <begin position="1"/>
        <end position="37"/>
    </location>
</feature>
<evidence type="ECO:0000256" key="1">
    <source>
        <dbReference type="ARBA" id="ARBA00009521"/>
    </source>
</evidence>
<name>A0A5P6NZD3_9BRAD</name>
<dbReference type="RefSeq" id="WP_151642310.1">
    <property type="nucleotide sequence ID" value="NZ_CP044543.1"/>
</dbReference>
<gene>
    <name evidence="11" type="ORF">F8237_02895</name>
</gene>
<evidence type="ECO:0000256" key="9">
    <source>
        <dbReference type="ARBA" id="ARBA00023237"/>
    </source>
</evidence>
<evidence type="ECO:0000256" key="7">
    <source>
        <dbReference type="ARBA" id="ARBA00023114"/>
    </source>
</evidence>
<dbReference type="KEGG" id="bbet:F8237_02895"/>
<dbReference type="GO" id="GO:0009279">
    <property type="term" value="C:cell outer membrane"/>
    <property type="evidence" value="ECO:0007669"/>
    <property type="project" value="UniProtKB-SubCell"/>
</dbReference>
<evidence type="ECO:0000313" key="11">
    <source>
        <dbReference type="EMBL" id="QFI71402.1"/>
    </source>
</evidence>
<evidence type="ECO:0000256" key="3">
    <source>
        <dbReference type="ARBA" id="ARBA00022452"/>
    </source>
</evidence>
<evidence type="ECO:0000256" key="4">
    <source>
        <dbReference type="ARBA" id="ARBA00022692"/>
    </source>
</evidence>
<keyword evidence="8 10" id="KW-0472">Membrane</keyword>
<evidence type="ECO:0000256" key="6">
    <source>
        <dbReference type="ARBA" id="ARBA00023065"/>
    </source>
</evidence>
<dbReference type="Pfam" id="PF02530">
    <property type="entry name" value="Porin_2"/>
    <property type="match status" value="1"/>
</dbReference>
<feature type="chain" id="PRO_5025096345" description="Porin" evidence="10">
    <location>
        <begin position="38"/>
        <end position="180"/>
    </location>
</feature>
<keyword evidence="7 10" id="KW-0626">Porin</keyword>
<evidence type="ECO:0000313" key="12">
    <source>
        <dbReference type="Proteomes" id="UP000325641"/>
    </source>
</evidence>
<evidence type="ECO:0000256" key="5">
    <source>
        <dbReference type="ARBA" id="ARBA00022729"/>
    </source>
</evidence>
<dbReference type="EMBL" id="CP044543">
    <property type="protein sequence ID" value="QFI71402.1"/>
    <property type="molecule type" value="Genomic_DNA"/>
</dbReference>
<organism evidence="11 12">
    <name type="scientific">Bradyrhizobium betae</name>
    <dbReference type="NCBI Taxonomy" id="244734"/>
    <lineage>
        <taxon>Bacteria</taxon>
        <taxon>Pseudomonadati</taxon>
        <taxon>Pseudomonadota</taxon>
        <taxon>Alphaproteobacteria</taxon>
        <taxon>Hyphomicrobiales</taxon>
        <taxon>Nitrobacteraceae</taxon>
        <taxon>Bradyrhizobium</taxon>
    </lineage>
</organism>
<evidence type="ECO:0000256" key="10">
    <source>
        <dbReference type="RuleBase" id="RU364005"/>
    </source>
</evidence>
<dbReference type="GO" id="GO:0006811">
    <property type="term" value="P:monoatomic ion transport"/>
    <property type="evidence" value="ECO:0007669"/>
    <property type="project" value="UniProtKB-KW"/>
</dbReference>
<comment type="function">
    <text evidence="10">Forms passive diffusion pores that allow small molecular weight hydrophilic materials across the outer membrane.</text>
</comment>
<dbReference type="GO" id="GO:0015288">
    <property type="term" value="F:porin activity"/>
    <property type="evidence" value="ECO:0007669"/>
    <property type="project" value="UniProtKB-KW"/>
</dbReference>
<keyword evidence="2 10" id="KW-0813">Transport</keyword>
<dbReference type="OrthoDB" id="8234830at2"/>
<dbReference type="Proteomes" id="UP000325641">
    <property type="component" value="Chromosome"/>
</dbReference>